<keyword evidence="2" id="KW-1185">Reference proteome</keyword>
<evidence type="ECO:0000313" key="1">
    <source>
        <dbReference type="EMBL" id="SCA58222.1"/>
    </source>
</evidence>
<name>A0A1C3RLN6_9PROT</name>
<gene>
    <name evidence="1" type="ORF">MTBPR1_90069</name>
</gene>
<dbReference type="AlphaFoldDB" id="A0A1C3RLN6"/>
<dbReference type="RefSeq" id="WP_069190225.1">
    <property type="nucleotide sequence ID" value="NZ_FLYE01000048.1"/>
</dbReference>
<dbReference type="SUPFAM" id="SSF54427">
    <property type="entry name" value="NTF2-like"/>
    <property type="match status" value="1"/>
</dbReference>
<dbReference type="Gene3D" id="3.10.450.50">
    <property type="match status" value="1"/>
</dbReference>
<dbReference type="InterPro" id="IPR032710">
    <property type="entry name" value="NTF2-like_dom_sf"/>
</dbReference>
<reference evidence="1 2" key="1">
    <citation type="submission" date="2016-07" db="EMBL/GenBank/DDBJ databases">
        <authorList>
            <person name="Lefevre C.T."/>
        </authorList>
    </citation>
    <scope>NUCLEOTIDE SEQUENCE [LARGE SCALE GENOMIC DNA]</scope>
    <source>
        <strain evidence="1">PR1</strain>
    </source>
</reference>
<protein>
    <recommendedName>
        <fullName evidence="3">SnoaL-like domain-containing protein</fullName>
    </recommendedName>
</protein>
<dbReference type="Proteomes" id="UP000231658">
    <property type="component" value="Unassembled WGS sequence"/>
</dbReference>
<evidence type="ECO:0000313" key="2">
    <source>
        <dbReference type="Proteomes" id="UP000231658"/>
    </source>
</evidence>
<evidence type="ECO:0008006" key="3">
    <source>
        <dbReference type="Google" id="ProtNLM"/>
    </source>
</evidence>
<accession>A0A1C3RLN6</accession>
<dbReference type="OrthoDB" id="237270at2"/>
<dbReference type="STRING" id="1867952.MTBPR1_90069"/>
<dbReference type="EMBL" id="FLYE01000048">
    <property type="protein sequence ID" value="SCA58222.1"/>
    <property type="molecule type" value="Genomic_DNA"/>
</dbReference>
<sequence length="333" mass="37528">MLNRVKTVEVTKAYADAFNDGDVAAIGEMLDDENVIFSRQEQSSIVGKENVLRRIRNLFWRANEQNVSMTVVNAIADLGKTKARPCLICLRNGVPVALCVLSCKVNGKINAIAILLAGGVVASARATEPIASLENEKDEDNSENRKQLLDITKVYIEKFNRRDLVSLGFLFDEYETVFHRSDQQAIVGRNNIITRIKDLYRRVDKHAQSLHVVNAIIDVDGKSAWPCTLGVLDGTPVSVGLLKLRLDGIIRKIDISLDSDMVAKARPTEPIPEPKPKPITLEQVLEREEWLHNRMKKIKKAMKKQGNLPHLMTKKMRVEQQLQKVEYLKKKLG</sequence>
<organism evidence="1 2">
    <name type="scientific">Candidatus Terasakiella magnetica</name>
    <dbReference type="NCBI Taxonomy" id="1867952"/>
    <lineage>
        <taxon>Bacteria</taxon>
        <taxon>Pseudomonadati</taxon>
        <taxon>Pseudomonadota</taxon>
        <taxon>Alphaproteobacteria</taxon>
        <taxon>Rhodospirillales</taxon>
        <taxon>Terasakiellaceae</taxon>
        <taxon>Terasakiella</taxon>
    </lineage>
</organism>
<proteinExistence type="predicted"/>